<evidence type="ECO:0000313" key="1">
    <source>
        <dbReference type="EMBL" id="KZV81578.1"/>
    </source>
</evidence>
<evidence type="ECO:0000313" key="2">
    <source>
        <dbReference type="Proteomes" id="UP000077266"/>
    </source>
</evidence>
<proteinExistence type="predicted"/>
<protein>
    <submittedName>
        <fullName evidence="1">Uncharacterized protein</fullName>
    </submittedName>
</protein>
<sequence length="171" mass="19378">MATYHWSDFDAFFLNCSPAQYGPEVVDPKMRVEEFVRAVPQEYFLLGLDHHFLHPKSPTDFMVTADLVAGEVRLDRRGTPRLSFKALDSEHRLVGAVSFDSLDAGFIPLALLKFGLYVAVRQKKHVVLAIEAMGLEELNLKLTWPQSDGERVCRRVTALRKDGDWVFLSVA</sequence>
<name>A0A165C0B7_EXIGL</name>
<reference evidence="1 2" key="1">
    <citation type="journal article" date="2016" name="Mol. Biol. Evol.">
        <title>Comparative Genomics of Early-Diverging Mushroom-Forming Fungi Provides Insights into the Origins of Lignocellulose Decay Capabilities.</title>
        <authorList>
            <person name="Nagy L.G."/>
            <person name="Riley R."/>
            <person name="Tritt A."/>
            <person name="Adam C."/>
            <person name="Daum C."/>
            <person name="Floudas D."/>
            <person name="Sun H."/>
            <person name="Yadav J.S."/>
            <person name="Pangilinan J."/>
            <person name="Larsson K.H."/>
            <person name="Matsuura K."/>
            <person name="Barry K."/>
            <person name="Labutti K."/>
            <person name="Kuo R."/>
            <person name="Ohm R.A."/>
            <person name="Bhattacharya S.S."/>
            <person name="Shirouzu T."/>
            <person name="Yoshinaga Y."/>
            <person name="Martin F.M."/>
            <person name="Grigoriev I.V."/>
            <person name="Hibbett D.S."/>
        </authorList>
    </citation>
    <scope>NUCLEOTIDE SEQUENCE [LARGE SCALE GENOMIC DNA]</scope>
    <source>
        <strain evidence="1 2">HHB12029</strain>
    </source>
</reference>
<keyword evidence="2" id="KW-1185">Reference proteome</keyword>
<dbReference type="Proteomes" id="UP000077266">
    <property type="component" value="Unassembled WGS sequence"/>
</dbReference>
<dbReference type="InParanoid" id="A0A165C0B7"/>
<dbReference type="AlphaFoldDB" id="A0A165C0B7"/>
<gene>
    <name evidence="1" type="ORF">EXIGLDRAFT_779541</name>
</gene>
<organism evidence="1 2">
    <name type="scientific">Exidia glandulosa HHB12029</name>
    <dbReference type="NCBI Taxonomy" id="1314781"/>
    <lineage>
        <taxon>Eukaryota</taxon>
        <taxon>Fungi</taxon>
        <taxon>Dikarya</taxon>
        <taxon>Basidiomycota</taxon>
        <taxon>Agaricomycotina</taxon>
        <taxon>Agaricomycetes</taxon>
        <taxon>Auriculariales</taxon>
        <taxon>Exidiaceae</taxon>
        <taxon>Exidia</taxon>
    </lineage>
</organism>
<dbReference type="EMBL" id="KV426381">
    <property type="protein sequence ID" value="KZV81578.1"/>
    <property type="molecule type" value="Genomic_DNA"/>
</dbReference>
<accession>A0A165C0B7</accession>